<accession>Q2IJS6</accession>
<evidence type="ECO:0000313" key="2">
    <source>
        <dbReference type="EMBL" id="ABC81904.1"/>
    </source>
</evidence>
<proteinExistence type="predicted"/>
<name>Q2IJS6_ANADE</name>
<feature type="compositionally biased region" description="Polar residues" evidence="1">
    <location>
        <begin position="8"/>
        <end position="23"/>
    </location>
</feature>
<evidence type="ECO:0000256" key="1">
    <source>
        <dbReference type="SAM" id="MobiDB-lite"/>
    </source>
</evidence>
<feature type="region of interest" description="Disordered" evidence="1">
    <location>
        <begin position="1"/>
        <end position="41"/>
    </location>
</feature>
<sequence>MEALNARGPSQANLSTTGWSVRSSHSRWPRRQRSSPATTSRIVAARAAGGPEVTAPAFSATSCSRARIPARVARRASVARAISPAPRRSRARRSAA</sequence>
<dbReference type="KEGG" id="ade:Adeh_2134"/>
<dbReference type="EMBL" id="CP000251">
    <property type="protein sequence ID" value="ABC81904.1"/>
    <property type="molecule type" value="Genomic_DNA"/>
</dbReference>
<feature type="compositionally biased region" description="Low complexity" evidence="1">
    <location>
        <begin position="73"/>
        <end position="86"/>
    </location>
</feature>
<reference evidence="2" key="1">
    <citation type="submission" date="2006-01" db="EMBL/GenBank/DDBJ databases">
        <title>Complete sequence of Anaeromyxobacter dehalogenans 2CP-C.</title>
        <authorList>
            <consortium name="US DOE Joint Genome Institute"/>
            <person name="Copeland A."/>
            <person name="Lucas S."/>
            <person name="Lapidus A."/>
            <person name="Barry K."/>
            <person name="Detter J.C."/>
            <person name="Glavina T."/>
            <person name="Hammon N."/>
            <person name="Israni S."/>
            <person name="Pitluck S."/>
            <person name="Brettin T."/>
            <person name="Bruce D."/>
            <person name="Han C."/>
            <person name="Tapia R."/>
            <person name="Gilna P."/>
            <person name="Kiss H."/>
            <person name="Schmutz J."/>
            <person name="Larimer F."/>
            <person name="Land M."/>
            <person name="Kyrpides N."/>
            <person name="Anderson I."/>
            <person name="Sanford R.A."/>
            <person name="Ritalahti K.M."/>
            <person name="Thomas H.S."/>
            <person name="Kirby J.R."/>
            <person name="Zhulin I.B."/>
            <person name="Loeffler F.E."/>
            <person name="Richardson P."/>
        </authorList>
    </citation>
    <scope>NUCLEOTIDE SEQUENCE</scope>
    <source>
        <strain evidence="2">2CP-C</strain>
    </source>
</reference>
<dbReference type="HOGENOM" id="CLU_2353718_0_0_7"/>
<protein>
    <submittedName>
        <fullName evidence="2">Uncharacterized protein</fullName>
    </submittedName>
</protein>
<gene>
    <name evidence="2" type="ordered locus">Adeh_2134</name>
</gene>
<feature type="compositionally biased region" description="Basic residues" evidence="1">
    <location>
        <begin position="87"/>
        <end position="96"/>
    </location>
</feature>
<organism evidence="2 3">
    <name type="scientific">Anaeromyxobacter dehalogenans (strain 2CP-C)</name>
    <dbReference type="NCBI Taxonomy" id="290397"/>
    <lineage>
        <taxon>Bacteria</taxon>
        <taxon>Pseudomonadati</taxon>
        <taxon>Myxococcota</taxon>
        <taxon>Myxococcia</taxon>
        <taxon>Myxococcales</taxon>
        <taxon>Cystobacterineae</taxon>
        <taxon>Anaeromyxobacteraceae</taxon>
        <taxon>Anaeromyxobacter</taxon>
    </lineage>
</organism>
<evidence type="ECO:0000313" key="3">
    <source>
        <dbReference type="Proteomes" id="UP000001935"/>
    </source>
</evidence>
<dbReference type="AlphaFoldDB" id="Q2IJS6"/>
<feature type="region of interest" description="Disordered" evidence="1">
    <location>
        <begin position="73"/>
        <end position="96"/>
    </location>
</feature>
<feature type="compositionally biased region" description="Basic residues" evidence="1">
    <location>
        <begin position="24"/>
        <end position="33"/>
    </location>
</feature>
<dbReference type="Proteomes" id="UP000001935">
    <property type="component" value="Chromosome"/>
</dbReference>